<sequence>MQGQEKRKDPRLNKRLPFEIGCHYVVISTQTKNISSSGAYCYVDRALPIMSRVKIAMSVPVKKKSRILPKHITCEGVVLRYDPPQKDDNNNGWNTAVMFTRISKANKAVIAEYVKNQLTKLT</sequence>
<comment type="caution">
    <text evidence="2">The sequence shown here is derived from an EMBL/GenBank/DDBJ whole genome shotgun (WGS) entry which is preliminary data.</text>
</comment>
<dbReference type="AlphaFoldDB" id="A0A2J0LG51"/>
<evidence type="ECO:0000313" key="3">
    <source>
        <dbReference type="Proteomes" id="UP000231267"/>
    </source>
</evidence>
<feature type="domain" description="PilZ" evidence="1">
    <location>
        <begin position="5"/>
        <end position="115"/>
    </location>
</feature>
<accession>A0A2J0LG51</accession>
<dbReference type="Gene3D" id="2.40.10.220">
    <property type="entry name" value="predicted glycosyltransferase like domains"/>
    <property type="match status" value="1"/>
</dbReference>
<evidence type="ECO:0000259" key="1">
    <source>
        <dbReference type="Pfam" id="PF07238"/>
    </source>
</evidence>
<organism evidence="2 3">
    <name type="scientific">Candidatus Taenaricola geysiri</name>
    <dbReference type="NCBI Taxonomy" id="1974752"/>
    <lineage>
        <taxon>Bacteria</taxon>
        <taxon>Pseudomonadati</taxon>
        <taxon>Candidatus Omnitrophota</taxon>
        <taxon>Candidatus Taenaricola</taxon>
    </lineage>
</organism>
<dbReference type="GO" id="GO:0035438">
    <property type="term" value="F:cyclic-di-GMP binding"/>
    <property type="evidence" value="ECO:0007669"/>
    <property type="project" value="InterPro"/>
</dbReference>
<proteinExistence type="predicted"/>
<reference evidence="2 3" key="1">
    <citation type="submission" date="2017-09" db="EMBL/GenBank/DDBJ databases">
        <title>Depth-based differentiation of microbial function through sediment-hosted aquifers and enrichment of novel symbionts in the deep terrestrial subsurface.</title>
        <authorList>
            <person name="Probst A.J."/>
            <person name="Ladd B."/>
            <person name="Jarett J.K."/>
            <person name="Geller-Mcgrath D.E."/>
            <person name="Sieber C.M."/>
            <person name="Emerson J.B."/>
            <person name="Anantharaman K."/>
            <person name="Thomas B.C."/>
            <person name="Malmstrom R."/>
            <person name="Stieglmeier M."/>
            <person name="Klingl A."/>
            <person name="Woyke T."/>
            <person name="Ryan C.M."/>
            <person name="Banfield J.F."/>
        </authorList>
    </citation>
    <scope>NUCLEOTIDE SEQUENCE [LARGE SCALE GENOMIC DNA]</scope>
    <source>
        <strain evidence="2">CG12_big_fil_rev_8_21_14_0_65_43_15</strain>
    </source>
</reference>
<name>A0A2J0LG51_9BACT</name>
<dbReference type="InterPro" id="IPR009875">
    <property type="entry name" value="PilZ_domain"/>
</dbReference>
<evidence type="ECO:0000313" key="2">
    <source>
        <dbReference type="EMBL" id="PIW66811.1"/>
    </source>
</evidence>
<gene>
    <name evidence="2" type="ORF">COW11_01240</name>
</gene>
<dbReference type="SUPFAM" id="SSF141371">
    <property type="entry name" value="PilZ domain-like"/>
    <property type="match status" value="1"/>
</dbReference>
<dbReference type="Pfam" id="PF07238">
    <property type="entry name" value="PilZ"/>
    <property type="match status" value="1"/>
</dbReference>
<dbReference type="Proteomes" id="UP000231267">
    <property type="component" value="Unassembled WGS sequence"/>
</dbReference>
<dbReference type="EMBL" id="PFGP01000027">
    <property type="protein sequence ID" value="PIW66811.1"/>
    <property type="molecule type" value="Genomic_DNA"/>
</dbReference>
<protein>
    <recommendedName>
        <fullName evidence="1">PilZ domain-containing protein</fullName>
    </recommendedName>
</protein>